<dbReference type="Gene3D" id="3.40.50.1820">
    <property type="entry name" value="alpha/beta hydrolase"/>
    <property type="match status" value="1"/>
</dbReference>
<name>A0A8H7W096_9FUNG</name>
<dbReference type="InterPro" id="IPR029058">
    <property type="entry name" value="AB_hydrolase_fold"/>
</dbReference>
<evidence type="ECO:0000313" key="4">
    <source>
        <dbReference type="Proteomes" id="UP000613177"/>
    </source>
</evidence>
<reference evidence="3" key="1">
    <citation type="submission" date="2021-01" db="EMBL/GenBank/DDBJ databases">
        <title>Metabolic potential, ecology and presence of endohyphal bacteria is reflected in genomic diversity of Mucoromycotina.</title>
        <authorList>
            <person name="Muszewska A."/>
            <person name="Okrasinska A."/>
            <person name="Steczkiewicz K."/>
            <person name="Drgas O."/>
            <person name="Orlowska M."/>
            <person name="Perlinska-Lenart U."/>
            <person name="Aleksandrzak-Piekarczyk T."/>
            <person name="Szatraj K."/>
            <person name="Zielenkiewicz U."/>
            <person name="Pilsyk S."/>
            <person name="Malc E."/>
            <person name="Mieczkowski P."/>
            <person name="Kruszewska J.S."/>
            <person name="Biernat P."/>
            <person name="Pawlowska J."/>
        </authorList>
    </citation>
    <scope>NUCLEOTIDE SEQUENCE</scope>
    <source>
        <strain evidence="3">WA0000018081</strain>
    </source>
</reference>
<accession>A0A8H7W096</accession>
<dbReference type="Pfam" id="PF07859">
    <property type="entry name" value="Abhydrolase_3"/>
    <property type="match status" value="1"/>
</dbReference>
<evidence type="ECO:0000259" key="2">
    <source>
        <dbReference type="Pfam" id="PF07859"/>
    </source>
</evidence>
<dbReference type="AlphaFoldDB" id="A0A8H7W096"/>
<dbReference type="InterPro" id="IPR013094">
    <property type="entry name" value="AB_hydrolase_3"/>
</dbReference>
<dbReference type="InterPro" id="IPR050300">
    <property type="entry name" value="GDXG_lipolytic_enzyme"/>
</dbReference>
<evidence type="ECO:0000313" key="3">
    <source>
        <dbReference type="EMBL" id="KAG2233724.1"/>
    </source>
</evidence>
<sequence length="302" mass="33566">MTVSPKLIPSSQAFVFTFPTNVDYTGVPIQYVRDNVSPILSADIPRPKVVIEKMEIPCYTDGHLIPVDVYRPASVRADEILPVLVYFSLVKHIVLFFFVNYSLSPEVKFPVATEECCSVVRYVSSPEQAKSSRIDPTRVAVGGDSAGGNLAIISTFLAKQRNLENKIKYHILYYPTTDASLSSESYKQFADGYFLTKSLIEYFFKNYLSSDEDRKNKLALPVNAMVNDLFGLPAGLLITAEADVLRDEGEDFARKLLEANVPVTSFRVQGAIHGFMSAAPLHSTETLQIIDLTTSALRKIFS</sequence>
<dbReference type="PANTHER" id="PTHR48081">
    <property type="entry name" value="AB HYDROLASE SUPERFAMILY PROTEIN C4A8.06C"/>
    <property type="match status" value="1"/>
</dbReference>
<keyword evidence="4" id="KW-1185">Reference proteome</keyword>
<protein>
    <recommendedName>
        <fullName evidence="2">Alpha/beta hydrolase fold-3 domain-containing protein</fullName>
    </recommendedName>
</protein>
<dbReference type="Proteomes" id="UP000613177">
    <property type="component" value="Unassembled WGS sequence"/>
</dbReference>
<comment type="caution">
    <text evidence="3">The sequence shown here is derived from an EMBL/GenBank/DDBJ whole genome shotgun (WGS) entry which is preliminary data.</text>
</comment>
<dbReference type="SUPFAM" id="SSF53474">
    <property type="entry name" value="alpha/beta-Hydrolases"/>
    <property type="match status" value="1"/>
</dbReference>
<gene>
    <name evidence="3" type="ORF">INT48_007701</name>
</gene>
<evidence type="ECO:0000256" key="1">
    <source>
        <dbReference type="ARBA" id="ARBA00022801"/>
    </source>
</evidence>
<proteinExistence type="predicted"/>
<dbReference type="PANTHER" id="PTHR48081:SF8">
    <property type="entry name" value="ALPHA_BETA HYDROLASE FOLD-3 DOMAIN-CONTAINING PROTEIN-RELATED"/>
    <property type="match status" value="1"/>
</dbReference>
<organism evidence="3 4">
    <name type="scientific">Thamnidium elegans</name>
    <dbReference type="NCBI Taxonomy" id="101142"/>
    <lineage>
        <taxon>Eukaryota</taxon>
        <taxon>Fungi</taxon>
        <taxon>Fungi incertae sedis</taxon>
        <taxon>Mucoromycota</taxon>
        <taxon>Mucoromycotina</taxon>
        <taxon>Mucoromycetes</taxon>
        <taxon>Mucorales</taxon>
        <taxon>Mucorineae</taxon>
        <taxon>Mucoraceae</taxon>
        <taxon>Thamnidium</taxon>
    </lineage>
</organism>
<keyword evidence="1" id="KW-0378">Hydrolase</keyword>
<dbReference type="GO" id="GO:0016787">
    <property type="term" value="F:hydrolase activity"/>
    <property type="evidence" value="ECO:0007669"/>
    <property type="project" value="UniProtKB-KW"/>
</dbReference>
<feature type="domain" description="Alpha/beta hydrolase fold-3" evidence="2">
    <location>
        <begin position="95"/>
        <end position="276"/>
    </location>
</feature>
<dbReference type="EMBL" id="JAEPRE010000071">
    <property type="protein sequence ID" value="KAG2233724.1"/>
    <property type="molecule type" value="Genomic_DNA"/>
</dbReference>